<dbReference type="RefSeq" id="WP_159421360.1">
    <property type="nucleotide sequence ID" value="NZ_JBHUNF010000003.1"/>
</dbReference>
<organism evidence="1 2">
    <name type="scientific">Gulosibacter bifidus</name>
    <dbReference type="NCBI Taxonomy" id="272239"/>
    <lineage>
        <taxon>Bacteria</taxon>
        <taxon>Bacillati</taxon>
        <taxon>Actinomycetota</taxon>
        <taxon>Actinomycetes</taxon>
        <taxon>Micrococcales</taxon>
        <taxon>Microbacteriaceae</taxon>
        <taxon>Gulosibacter</taxon>
    </lineage>
</organism>
<dbReference type="SUPFAM" id="SSF52540">
    <property type="entry name" value="P-loop containing nucleoside triphosphate hydrolases"/>
    <property type="match status" value="1"/>
</dbReference>
<dbReference type="CDD" id="cd02019">
    <property type="entry name" value="NK"/>
    <property type="match status" value="1"/>
</dbReference>
<comment type="caution">
    <text evidence="1">The sequence shown here is derived from an EMBL/GenBank/DDBJ whole genome shotgun (WGS) entry which is preliminary data.</text>
</comment>
<dbReference type="Proteomes" id="UP001597453">
    <property type="component" value="Unassembled WGS sequence"/>
</dbReference>
<dbReference type="EMBL" id="JBHUNF010000003">
    <property type="protein sequence ID" value="MFD2674788.1"/>
    <property type="molecule type" value="Genomic_DNA"/>
</dbReference>
<accession>A0ABW5RIB6</accession>
<reference evidence="2" key="1">
    <citation type="journal article" date="2019" name="Int. J. Syst. Evol. Microbiol.">
        <title>The Global Catalogue of Microorganisms (GCM) 10K type strain sequencing project: providing services to taxonomists for standard genome sequencing and annotation.</title>
        <authorList>
            <consortium name="The Broad Institute Genomics Platform"/>
            <consortium name="The Broad Institute Genome Sequencing Center for Infectious Disease"/>
            <person name="Wu L."/>
            <person name="Ma J."/>
        </authorList>
    </citation>
    <scope>NUCLEOTIDE SEQUENCE [LARGE SCALE GENOMIC DNA]</scope>
    <source>
        <strain evidence="2">TISTR 1511</strain>
    </source>
</reference>
<gene>
    <name evidence="1" type="ORF">ACFSUQ_05660</name>
</gene>
<name>A0ABW5RIB6_9MICO</name>
<evidence type="ECO:0000313" key="1">
    <source>
        <dbReference type="EMBL" id="MFD2674788.1"/>
    </source>
</evidence>
<sequence length="185" mass="20202">MPRALAIDGRSGAGKSRLAERIAQTLEPVMTVRILHMDLFYPGWDGLDAGARAAADTLETLSQGNEARLQAWDWHANEFRNGGVVLPSEVLIIEGCGAISRASVPYLTASVWLDAPADLREPRATARDGDDRWWPGWAAQEAEFYARECSRQLAMLRVDAAVPEAIDVAGLCGWLREQGWPGSVS</sequence>
<protein>
    <submittedName>
        <fullName evidence="1">Uncharacterized protein</fullName>
    </submittedName>
</protein>
<evidence type="ECO:0000313" key="2">
    <source>
        <dbReference type="Proteomes" id="UP001597453"/>
    </source>
</evidence>
<keyword evidence="2" id="KW-1185">Reference proteome</keyword>
<dbReference type="InterPro" id="IPR027417">
    <property type="entry name" value="P-loop_NTPase"/>
</dbReference>
<dbReference type="Gene3D" id="3.40.50.300">
    <property type="entry name" value="P-loop containing nucleotide triphosphate hydrolases"/>
    <property type="match status" value="1"/>
</dbReference>
<proteinExistence type="predicted"/>